<name>A0A1G8JTB9_9GAMM</name>
<evidence type="ECO:0000313" key="13">
    <source>
        <dbReference type="EMBL" id="SDI34438.1"/>
    </source>
</evidence>
<dbReference type="Gene3D" id="3.40.228.10">
    <property type="entry name" value="Dimethylsulfoxide Reductase, domain 2"/>
    <property type="match status" value="1"/>
</dbReference>
<keyword evidence="5" id="KW-0004">4Fe-4S</keyword>
<keyword evidence="11" id="KW-0411">Iron-sulfur</keyword>
<evidence type="ECO:0000259" key="12">
    <source>
        <dbReference type="PROSITE" id="PS51669"/>
    </source>
</evidence>
<dbReference type="InterPro" id="IPR006963">
    <property type="entry name" value="Mopterin_OxRdtase_4Fe-4S_dom"/>
</dbReference>
<dbReference type="InterPro" id="IPR006657">
    <property type="entry name" value="MoPterin_dinucl-bd_dom"/>
</dbReference>
<dbReference type="Gene3D" id="3.40.50.740">
    <property type="match status" value="1"/>
</dbReference>
<keyword evidence="6" id="KW-0500">Molybdenum</keyword>
<accession>A0A1G8JTB9</accession>
<dbReference type="NCBIfam" id="TIGR01409">
    <property type="entry name" value="TAT_signal_seq"/>
    <property type="match status" value="1"/>
</dbReference>
<dbReference type="InterPro" id="IPR009010">
    <property type="entry name" value="Asp_de-COase-like_dom_sf"/>
</dbReference>
<dbReference type="GO" id="GO:0009061">
    <property type="term" value="P:anaerobic respiration"/>
    <property type="evidence" value="ECO:0007669"/>
    <property type="project" value="TreeGrafter"/>
</dbReference>
<dbReference type="GO" id="GO:0043546">
    <property type="term" value="F:molybdopterin cofactor binding"/>
    <property type="evidence" value="ECO:0007669"/>
    <property type="project" value="InterPro"/>
</dbReference>
<reference evidence="14" key="1">
    <citation type="submission" date="2016-10" db="EMBL/GenBank/DDBJ databases">
        <authorList>
            <person name="Varghese N."/>
            <person name="Submissions S."/>
        </authorList>
    </citation>
    <scope>NUCLEOTIDE SEQUENCE [LARGE SCALE GENOMIC DNA]</scope>
    <source>
        <strain evidence="14">DSM 23317</strain>
    </source>
</reference>
<dbReference type="FunFam" id="2.20.25.90:FF:000006">
    <property type="entry name" value="Formate dehydrogenase alpha subunit"/>
    <property type="match status" value="1"/>
</dbReference>
<dbReference type="Proteomes" id="UP000199527">
    <property type="component" value="Unassembled WGS sequence"/>
</dbReference>
<comment type="cofactor">
    <cofactor evidence="1">
        <name>Mo-bis(molybdopterin guanine dinucleotide)</name>
        <dbReference type="ChEBI" id="CHEBI:60539"/>
    </cofactor>
</comment>
<dbReference type="GO" id="GO:0030313">
    <property type="term" value="C:cell envelope"/>
    <property type="evidence" value="ECO:0007669"/>
    <property type="project" value="UniProtKB-SubCell"/>
</dbReference>
<dbReference type="InterPro" id="IPR019546">
    <property type="entry name" value="TAT_signal_bac_arc"/>
</dbReference>
<evidence type="ECO:0000256" key="5">
    <source>
        <dbReference type="ARBA" id="ARBA00022485"/>
    </source>
</evidence>
<dbReference type="Pfam" id="PF04879">
    <property type="entry name" value="Molybdop_Fe4S4"/>
    <property type="match status" value="1"/>
</dbReference>
<dbReference type="Gene3D" id="2.20.25.90">
    <property type="entry name" value="ADC-like domains"/>
    <property type="match status" value="1"/>
</dbReference>
<dbReference type="AlphaFoldDB" id="A0A1G8JTB9"/>
<keyword evidence="10" id="KW-0408">Iron</keyword>
<dbReference type="PROSITE" id="PS00551">
    <property type="entry name" value="MOLYBDOPTERIN_PROK_1"/>
    <property type="match status" value="1"/>
</dbReference>
<proteinExistence type="inferred from homology"/>
<gene>
    <name evidence="13" type="ORF">SAMN04488540_101153</name>
</gene>
<organism evidence="13 14">
    <name type="scientific">Ferrimonas sediminum</name>
    <dbReference type="NCBI Taxonomy" id="718193"/>
    <lineage>
        <taxon>Bacteria</taxon>
        <taxon>Pseudomonadati</taxon>
        <taxon>Pseudomonadota</taxon>
        <taxon>Gammaproteobacteria</taxon>
        <taxon>Alteromonadales</taxon>
        <taxon>Ferrimonadaceae</taxon>
        <taxon>Ferrimonas</taxon>
    </lineage>
</organism>
<dbReference type="GO" id="GO:0016491">
    <property type="term" value="F:oxidoreductase activity"/>
    <property type="evidence" value="ECO:0007669"/>
    <property type="project" value="UniProtKB-KW"/>
</dbReference>
<evidence type="ECO:0000256" key="1">
    <source>
        <dbReference type="ARBA" id="ARBA00001942"/>
    </source>
</evidence>
<dbReference type="PROSITE" id="PS51669">
    <property type="entry name" value="4FE4S_MOW_BIS_MGD"/>
    <property type="match status" value="1"/>
</dbReference>
<dbReference type="RefSeq" id="WP_090360301.1">
    <property type="nucleotide sequence ID" value="NZ_FNEM01000001.1"/>
</dbReference>
<dbReference type="FunFam" id="2.40.40.20:FF:000013">
    <property type="entry name" value="Dimethyl sulfoxide reductase subunit A"/>
    <property type="match status" value="1"/>
</dbReference>
<comment type="similarity">
    <text evidence="4">Belongs to the prokaryotic molybdopterin-containing oxidoreductase family.</text>
</comment>
<dbReference type="FunFam" id="3.40.228.10:FF:000002">
    <property type="entry name" value="Formate dehydrogenase subunit alpha"/>
    <property type="match status" value="1"/>
</dbReference>
<protein>
    <submittedName>
        <fullName evidence="13">Formate dehydrogenase alpha subunit</fullName>
    </submittedName>
</protein>
<evidence type="ECO:0000256" key="2">
    <source>
        <dbReference type="ARBA" id="ARBA00001966"/>
    </source>
</evidence>
<keyword evidence="14" id="KW-1185">Reference proteome</keyword>
<dbReference type="SMART" id="SM00926">
    <property type="entry name" value="Molybdop_Fe4S4"/>
    <property type="match status" value="1"/>
</dbReference>
<evidence type="ECO:0000256" key="11">
    <source>
        <dbReference type="ARBA" id="ARBA00023014"/>
    </source>
</evidence>
<dbReference type="InterPro" id="IPR006311">
    <property type="entry name" value="TAT_signal"/>
</dbReference>
<sequence>MQLKRTSTEVKVETKKGLGLNRRQFLKNAGVTTGGIAAASMLGTGMIRKAQASGHHVDHNAPIEVKRTVCSACAVGCGVYAEVQNGVWVGQEPAFDHPFNRGGHCAKGAALREHGHSKLRVKYPMKLEGGKWKKLTWDQAIEEVGNQMLKIREQSGPDSVYFMGSAKFSNEGCYMYRKFAAMWGTNNVDHSARICHSTTVAGVANTWGYGAMTNSFNDIRHANAIFFIGANPAEAHPVSMQHILTAKERNNAKIIVIDPRFSRTAAHSDLHVGIRPGTDIPFIYGMLNVIFENNWQDQTFIDQRVWGMDDIRKEAAKWPLSEVAEVCGIEEDQVYQAAKLMAENRPGSVVWCMGGTQHTVGNANTRAYCLLQLALGNMGQSGGGTNIFRGHDNVQGATDLGLLFDTLPGYYGLSTGAWKHWSHVWDLDFDWVQGRFDQGEYLGKKPMTTPGMPCSRWHDGVLEDKTKLGQKDNIRMAFFWGQSVNTETRQMEVRNALDKMDTVVVVDPYPTMAGVMHRRKDGVYLLPACSQFETEGSLSNSGRSVQWRQQVVEPLFESKPDLEIMYRLATKLGFAQQFTKRMQVKNNMPVIEDVTREINRGMLTIGMSGQSPERIKMHTENWGTFSHENLQAVGGPAKGETYGLPWPCWGTPEQKHPGTHILYDTSKHVLQGGGNFRARFGVEHDGENLLAEGSAPKGNELGDGHPEFTADMLKQLGWWDELTAEEKAEAEGRNWKTDLSGGIHRVAMKHGCVPFGNAKARCKVWTFPDPMPVHREPLYTPRRDLIAKYPTYNDMQVHRLPTLYKTIQDKVITDNLDKKYPLAMTSGRLVEFEGGGEESRSNPWLAELQQEMFIEINPADAADRGIRNGDDVWVEGAEGARIKVKALVTPRVKLGVTWMPYHFAGVMHDVDLVYPDGTKPYVVGESANTALTYGYDPITQMQETKSSLCQIEKA</sequence>
<dbReference type="GO" id="GO:0030151">
    <property type="term" value="F:molybdenum ion binding"/>
    <property type="evidence" value="ECO:0007669"/>
    <property type="project" value="TreeGrafter"/>
</dbReference>
<dbReference type="Pfam" id="PF01568">
    <property type="entry name" value="Molydop_binding"/>
    <property type="match status" value="1"/>
</dbReference>
<dbReference type="EMBL" id="FNEM01000001">
    <property type="protein sequence ID" value="SDI34438.1"/>
    <property type="molecule type" value="Genomic_DNA"/>
</dbReference>
<evidence type="ECO:0000313" key="14">
    <source>
        <dbReference type="Proteomes" id="UP000199527"/>
    </source>
</evidence>
<evidence type="ECO:0000256" key="4">
    <source>
        <dbReference type="ARBA" id="ARBA00010312"/>
    </source>
</evidence>
<dbReference type="OrthoDB" id="9810782at2"/>
<dbReference type="PROSITE" id="PS51318">
    <property type="entry name" value="TAT"/>
    <property type="match status" value="1"/>
</dbReference>
<dbReference type="PANTHER" id="PTHR43598:SF1">
    <property type="entry name" value="FORMATE DEHYDROGENASE-O MAJOR SUBUNIT"/>
    <property type="match status" value="1"/>
</dbReference>
<dbReference type="CDD" id="cd02792">
    <property type="entry name" value="MopB_CT_Formate-Dh-Na-like"/>
    <property type="match status" value="1"/>
</dbReference>
<dbReference type="InterPro" id="IPR006656">
    <property type="entry name" value="Mopterin_OxRdtase"/>
</dbReference>
<evidence type="ECO:0000256" key="10">
    <source>
        <dbReference type="ARBA" id="ARBA00023004"/>
    </source>
</evidence>
<dbReference type="InterPro" id="IPR027467">
    <property type="entry name" value="MopterinOxRdtase_cofactor_BS"/>
</dbReference>
<feature type="domain" description="4Fe-4S Mo/W bis-MGD-type" evidence="12">
    <location>
        <begin position="63"/>
        <end position="119"/>
    </location>
</feature>
<evidence type="ECO:0000256" key="9">
    <source>
        <dbReference type="ARBA" id="ARBA00023002"/>
    </source>
</evidence>
<dbReference type="GO" id="GO:0051539">
    <property type="term" value="F:4 iron, 4 sulfur cluster binding"/>
    <property type="evidence" value="ECO:0007669"/>
    <property type="project" value="UniProtKB-KW"/>
</dbReference>
<evidence type="ECO:0000256" key="3">
    <source>
        <dbReference type="ARBA" id="ARBA00004196"/>
    </source>
</evidence>
<dbReference type="Pfam" id="PF00384">
    <property type="entry name" value="Molybdopterin"/>
    <property type="match status" value="1"/>
</dbReference>
<comment type="cofactor">
    <cofactor evidence="2">
        <name>[4Fe-4S] cluster</name>
        <dbReference type="ChEBI" id="CHEBI:49883"/>
    </cofactor>
</comment>
<dbReference type="Gene3D" id="2.40.40.20">
    <property type="match status" value="1"/>
</dbReference>
<dbReference type="SUPFAM" id="SSF53706">
    <property type="entry name" value="Formate dehydrogenase/DMSO reductase, domains 1-3"/>
    <property type="match status" value="1"/>
</dbReference>
<keyword evidence="7" id="KW-0479">Metal-binding</keyword>
<keyword evidence="8" id="KW-0732">Signal</keyword>
<evidence type="ECO:0000256" key="8">
    <source>
        <dbReference type="ARBA" id="ARBA00022729"/>
    </source>
</evidence>
<dbReference type="SUPFAM" id="SSF50692">
    <property type="entry name" value="ADC-like"/>
    <property type="match status" value="1"/>
</dbReference>
<dbReference type="GO" id="GO:0009055">
    <property type="term" value="F:electron transfer activity"/>
    <property type="evidence" value="ECO:0007669"/>
    <property type="project" value="TreeGrafter"/>
</dbReference>
<keyword evidence="9" id="KW-0560">Oxidoreductase</keyword>
<dbReference type="PIRSF" id="PIRSF036643">
    <property type="entry name" value="FDH_alpha"/>
    <property type="match status" value="1"/>
</dbReference>
<evidence type="ECO:0000256" key="6">
    <source>
        <dbReference type="ARBA" id="ARBA00022505"/>
    </source>
</evidence>
<evidence type="ECO:0000256" key="7">
    <source>
        <dbReference type="ARBA" id="ARBA00022723"/>
    </source>
</evidence>
<dbReference type="PANTHER" id="PTHR43598">
    <property type="entry name" value="TUNGSTEN-CONTAINING FORMYLMETHANOFURAN DEHYDROGENASE 2 SUBUNIT B"/>
    <property type="match status" value="1"/>
</dbReference>
<comment type="subcellular location">
    <subcellularLocation>
        <location evidence="3">Cell envelope</location>
    </subcellularLocation>
</comment>